<dbReference type="Pfam" id="PF07714">
    <property type="entry name" value="PK_Tyr_Ser-Thr"/>
    <property type="match status" value="1"/>
</dbReference>
<dbReference type="GO" id="GO:0005886">
    <property type="term" value="C:plasma membrane"/>
    <property type="evidence" value="ECO:0007669"/>
    <property type="project" value="TreeGrafter"/>
</dbReference>
<dbReference type="GO" id="GO:0005524">
    <property type="term" value="F:ATP binding"/>
    <property type="evidence" value="ECO:0007669"/>
    <property type="project" value="UniProtKB-UniRule"/>
</dbReference>
<evidence type="ECO:0000256" key="14">
    <source>
        <dbReference type="ARBA" id="ARBA00023180"/>
    </source>
</evidence>
<dbReference type="PROSITE" id="PS51473">
    <property type="entry name" value="GNK2"/>
    <property type="match status" value="2"/>
</dbReference>
<keyword evidence="13" id="KW-0675">Receptor</keyword>
<dbReference type="InterPro" id="IPR008271">
    <property type="entry name" value="Ser/Thr_kinase_AS"/>
</dbReference>
<dbReference type="FunFam" id="1.10.510.10:FF:000343">
    <property type="entry name" value="Cysteine-rich receptor-like protein kinase 28"/>
    <property type="match status" value="1"/>
</dbReference>
<dbReference type="FunFam" id="3.30.200.20:FF:000142">
    <property type="entry name" value="Cysteine-rich receptor-like protein kinase 10"/>
    <property type="match status" value="1"/>
</dbReference>
<dbReference type="PROSITE" id="PS00108">
    <property type="entry name" value="PROTEIN_KINASE_ST"/>
    <property type="match status" value="1"/>
</dbReference>
<organism evidence="19 20">
    <name type="scientific">Elaeis guineensis var. tenera</name>
    <name type="common">Oil palm</name>
    <dbReference type="NCBI Taxonomy" id="51953"/>
    <lineage>
        <taxon>Eukaryota</taxon>
        <taxon>Viridiplantae</taxon>
        <taxon>Streptophyta</taxon>
        <taxon>Embryophyta</taxon>
        <taxon>Tracheophyta</taxon>
        <taxon>Spermatophyta</taxon>
        <taxon>Magnoliopsida</taxon>
        <taxon>Liliopsida</taxon>
        <taxon>Arecaceae</taxon>
        <taxon>Arecoideae</taxon>
        <taxon>Cocoseae</taxon>
        <taxon>Elaeidinae</taxon>
        <taxon>Elaeis</taxon>
    </lineage>
</organism>
<dbReference type="InterPro" id="IPR001245">
    <property type="entry name" value="Ser-Thr/Tyr_kinase_cat_dom"/>
</dbReference>
<feature type="binding site" evidence="15">
    <location>
        <position position="398"/>
    </location>
    <ligand>
        <name>ATP</name>
        <dbReference type="ChEBI" id="CHEBI:30616"/>
    </ligand>
</feature>
<keyword evidence="9" id="KW-0418">Kinase</keyword>
<keyword evidence="11" id="KW-1133">Transmembrane helix</keyword>
<evidence type="ECO:0000259" key="18">
    <source>
        <dbReference type="PROSITE" id="PS51473"/>
    </source>
</evidence>
<dbReference type="SUPFAM" id="SSF56112">
    <property type="entry name" value="Protein kinase-like (PK-like)"/>
    <property type="match status" value="1"/>
</dbReference>
<evidence type="ECO:0000256" key="11">
    <source>
        <dbReference type="ARBA" id="ARBA00022989"/>
    </source>
</evidence>
<dbReference type="Proteomes" id="UP000504607">
    <property type="component" value="Chromosome 2"/>
</dbReference>
<feature type="signal peptide" evidence="16">
    <location>
        <begin position="1"/>
        <end position="32"/>
    </location>
</feature>
<reference evidence="20" key="1">
    <citation type="submission" date="2025-08" db="UniProtKB">
        <authorList>
            <consortium name="RefSeq"/>
        </authorList>
    </citation>
    <scope>IDENTIFICATION</scope>
</reference>
<dbReference type="InParanoid" id="A0A6I9QTF2"/>
<dbReference type="FunFam" id="3.30.430.20:FF:000002">
    <property type="entry name" value="Cysteine-rich receptor-like protein kinase 10"/>
    <property type="match status" value="1"/>
</dbReference>
<keyword evidence="19" id="KW-1185">Reference proteome</keyword>
<evidence type="ECO:0000256" key="3">
    <source>
        <dbReference type="ARBA" id="ARBA00022553"/>
    </source>
</evidence>
<keyword evidence="6 16" id="KW-0732">Signal</keyword>
<dbReference type="OrthoDB" id="778598at2759"/>
<feature type="domain" description="Protein kinase" evidence="17">
    <location>
        <begin position="370"/>
        <end position="647"/>
    </location>
</feature>
<feature type="domain" description="Gnk2-homologous" evidence="18">
    <location>
        <begin position="45"/>
        <end position="148"/>
    </location>
</feature>
<dbReference type="Gene3D" id="3.30.200.20">
    <property type="entry name" value="Phosphorylase Kinase, domain 1"/>
    <property type="match status" value="1"/>
</dbReference>
<dbReference type="SMART" id="SM00220">
    <property type="entry name" value="S_TKc"/>
    <property type="match status" value="1"/>
</dbReference>
<dbReference type="CDD" id="cd23509">
    <property type="entry name" value="Gnk2-like"/>
    <property type="match status" value="2"/>
</dbReference>
<dbReference type="InterPro" id="IPR017441">
    <property type="entry name" value="Protein_kinase_ATP_BS"/>
</dbReference>
<dbReference type="GO" id="GO:0004674">
    <property type="term" value="F:protein serine/threonine kinase activity"/>
    <property type="evidence" value="ECO:0007669"/>
    <property type="project" value="UniProtKB-KW"/>
</dbReference>
<protein>
    <submittedName>
        <fullName evidence="20">Cysteine-rich receptor-like protein kinase 10 isoform X1</fullName>
    </submittedName>
</protein>
<gene>
    <name evidence="20" type="primary">LOC105038839</name>
</gene>
<keyword evidence="5" id="KW-0812">Transmembrane</keyword>
<dbReference type="Gene3D" id="3.30.430.20">
    <property type="entry name" value="Gnk2 domain, C-X8-C-X2-C motif"/>
    <property type="match status" value="2"/>
</dbReference>
<sequence length="689" mass="76922">MSPTMFLSLPSSSSLFLLLCLLFFLHSPPAATDDPLYQICGNGAYKTNSTHEINGNYTANSTYETNLNLLLPSLVSNASFSGGYYSTMIGQFPNQIYGLALCRGDVNASLCRSCLDTASQDIVSRCPYKIEAIVWYDDCVLHYSNLWSLATTEDLGEIYMWNVNNITTDRPLFEKLVGELLSAITYWAAYNTTMRFATGEAKFTTDFPMIYGLVQCTPDLWPSKCQQCLQDIFDPLQTYFQGRPGARVLAVHCNYRYEVYNFYDGESMVKLGSPIPAPAPLVPPLVEPPAPLVPPPVNPGNKKNVTGMVLKIAIPLVASSLLISITFISFRKRRKSEKNLLLDEANLEEITDAESLLLDLSMLRTATANFSEENKLGVGGFGAVYKGILPNGQELAAKRLSTTSRQGLAELKNELVLVAKLRHKNLVRLLGVCLEEQEKLLVYEYVPNRSLDTVLFDPIKREQLHWERRHKIIRGIARGLLYLHEDSQLKIIHRDLKAGNILLDADMNPKISDFGLARLFGGDQSQSITTRVVGTFGYMAPEYVMHGQLSVKSDVYSYGVLVLEIITGRKNSSFSNSESGKYLLSYIWEQWNKGTVLEILDPCLGNHCPTTEVLRCIQIGLLCVQENPSDRPDMSTVVMMLNSDPVSILRPSRPAFCIRQNVIGSSDHSNDRLIPVSLNEMSNTELEPR</sequence>
<comment type="subcellular location">
    <subcellularLocation>
        <location evidence="1">Membrane</location>
        <topology evidence="1">Single-pass membrane protein</topology>
    </subcellularLocation>
</comment>
<evidence type="ECO:0000256" key="12">
    <source>
        <dbReference type="ARBA" id="ARBA00023136"/>
    </source>
</evidence>
<evidence type="ECO:0000313" key="19">
    <source>
        <dbReference type="Proteomes" id="UP000504607"/>
    </source>
</evidence>
<proteinExistence type="predicted"/>
<dbReference type="PANTHER" id="PTHR27002:SF1040">
    <property type="entry name" value="OS07G0538400 PROTEIN"/>
    <property type="match status" value="1"/>
</dbReference>
<evidence type="ECO:0000256" key="2">
    <source>
        <dbReference type="ARBA" id="ARBA00022527"/>
    </source>
</evidence>
<accession>A0A6I9QTF2</accession>
<evidence type="ECO:0000259" key="17">
    <source>
        <dbReference type="PROSITE" id="PS50011"/>
    </source>
</evidence>
<dbReference type="InterPro" id="IPR000719">
    <property type="entry name" value="Prot_kinase_dom"/>
</dbReference>
<evidence type="ECO:0000256" key="9">
    <source>
        <dbReference type="ARBA" id="ARBA00022777"/>
    </source>
</evidence>
<feature type="domain" description="Gnk2-homologous" evidence="18">
    <location>
        <begin position="154"/>
        <end position="262"/>
    </location>
</feature>
<dbReference type="FunCoup" id="A0A6I9QTF2">
    <property type="interactions" value="29"/>
</dbReference>
<keyword evidence="7" id="KW-0677">Repeat</keyword>
<dbReference type="PANTHER" id="PTHR27002">
    <property type="entry name" value="RECEPTOR-LIKE SERINE/THREONINE-PROTEIN KINASE SD1-8"/>
    <property type="match status" value="1"/>
</dbReference>
<keyword evidence="2" id="KW-0723">Serine/threonine-protein kinase</keyword>
<dbReference type="Pfam" id="PF01657">
    <property type="entry name" value="Stress-antifung"/>
    <property type="match status" value="2"/>
</dbReference>
<dbReference type="GeneID" id="105038839"/>
<evidence type="ECO:0000256" key="6">
    <source>
        <dbReference type="ARBA" id="ARBA00022729"/>
    </source>
</evidence>
<keyword evidence="4" id="KW-0808">Transferase</keyword>
<dbReference type="PROSITE" id="PS50011">
    <property type="entry name" value="PROTEIN_KINASE_DOM"/>
    <property type="match status" value="1"/>
</dbReference>
<dbReference type="PROSITE" id="PS00107">
    <property type="entry name" value="PROTEIN_KINASE_ATP"/>
    <property type="match status" value="1"/>
</dbReference>
<keyword evidence="10 15" id="KW-0067">ATP-binding</keyword>
<evidence type="ECO:0000256" key="8">
    <source>
        <dbReference type="ARBA" id="ARBA00022741"/>
    </source>
</evidence>
<keyword evidence="8 15" id="KW-0547">Nucleotide-binding</keyword>
<evidence type="ECO:0000256" key="10">
    <source>
        <dbReference type="ARBA" id="ARBA00022840"/>
    </source>
</evidence>
<dbReference type="CDD" id="cd14066">
    <property type="entry name" value="STKc_IRAK"/>
    <property type="match status" value="1"/>
</dbReference>
<dbReference type="KEGG" id="egu:105038839"/>
<evidence type="ECO:0000313" key="20">
    <source>
        <dbReference type="RefSeq" id="XP_010913052.1"/>
    </source>
</evidence>
<dbReference type="InterPro" id="IPR002902">
    <property type="entry name" value="GNK2"/>
</dbReference>
<keyword evidence="14" id="KW-0325">Glycoprotein</keyword>
<feature type="chain" id="PRO_5027032363" evidence="16">
    <location>
        <begin position="33"/>
        <end position="689"/>
    </location>
</feature>
<evidence type="ECO:0000256" key="15">
    <source>
        <dbReference type="PROSITE-ProRule" id="PRU10141"/>
    </source>
</evidence>
<evidence type="ECO:0000256" key="7">
    <source>
        <dbReference type="ARBA" id="ARBA00022737"/>
    </source>
</evidence>
<evidence type="ECO:0000256" key="13">
    <source>
        <dbReference type="ARBA" id="ARBA00023170"/>
    </source>
</evidence>
<dbReference type="GO" id="GO:0009737">
    <property type="term" value="P:response to abscisic acid"/>
    <property type="evidence" value="ECO:0007669"/>
    <property type="project" value="UniProtKB-ARBA"/>
</dbReference>
<evidence type="ECO:0000256" key="16">
    <source>
        <dbReference type="SAM" id="SignalP"/>
    </source>
</evidence>
<dbReference type="AlphaFoldDB" id="A0A6I9QTF2"/>
<evidence type="ECO:0000256" key="4">
    <source>
        <dbReference type="ARBA" id="ARBA00022679"/>
    </source>
</evidence>
<dbReference type="InterPro" id="IPR038408">
    <property type="entry name" value="GNK2_sf"/>
</dbReference>
<dbReference type="InterPro" id="IPR011009">
    <property type="entry name" value="Kinase-like_dom_sf"/>
</dbReference>
<dbReference type="FunFam" id="3.30.430.20:FF:000003">
    <property type="entry name" value="Cysteine-rich RLK (RECEPTOR-like protein kinase) 10"/>
    <property type="match status" value="1"/>
</dbReference>
<evidence type="ECO:0000256" key="1">
    <source>
        <dbReference type="ARBA" id="ARBA00004167"/>
    </source>
</evidence>
<dbReference type="RefSeq" id="XP_010913052.1">
    <property type="nucleotide sequence ID" value="XM_010914750.3"/>
</dbReference>
<name>A0A6I9QTF2_ELAGV</name>
<keyword evidence="12" id="KW-0472">Membrane</keyword>
<dbReference type="Gene3D" id="1.10.510.10">
    <property type="entry name" value="Transferase(Phosphotransferase) domain 1"/>
    <property type="match status" value="1"/>
</dbReference>
<keyword evidence="3" id="KW-0597">Phosphoprotein</keyword>
<evidence type="ECO:0000256" key="5">
    <source>
        <dbReference type="ARBA" id="ARBA00022692"/>
    </source>
</evidence>